<evidence type="ECO:0000313" key="2">
    <source>
        <dbReference type="Proteomes" id="UP000198862"/>
    </source>
</evidence>
<proteinExistence type="predicted"/>
<accession>A0A1I1RQA9</accession>
<reference evidence="1 2" key="1">
    <citation type="submission" date="2016-10" db="EMBL/GenBank/DDBJ databases">
        <authorList>
            <person name="de Groot N.N."/>
        </authorList>
    </citation>
    <scope>NUCLEOTIDE SEQUENCE [LARGE SCALE GENOMIC DNA]</scope>
    <source>
        <strain evidence="1 2">DSM 6059</strain>
    </source>
</reference>
<organism evidence="1 2">
    <name type="scientific">Pseudoalteromonas denitrificans DSM 6059</name>
    <dbReference type="NCBI Taxonomy" id="1123010"/>
    <lineage>
        <taxon>Bacteria</taxon>
        <taxon>Pseudomonadati</taxon>
        <taxon>Pseudomonadota</taxon>
        <taxon>Gammaproteobacteria</taxon>
        <taxon>Alteromonadales</taxon>
        <taxon>Pseudoalteromonadaceae</taxon>
        <taxon>Pseudoalteromonas</taxon>
    </lineage>
</organism>
<sequence length="302" mass="33358">MASQFDILFERKRANIAEILVHGALCWVHGDKVIHSLGDDPLIYGRSLMKPFQMKVFKDELKDFTAEQQAISIASHSGTQKHIAMAQSLLKQSDWGKLQTPISAALGGSDEQSRWHHPCSGKHAGIILGCMKKGWPTDNYLSQNHPYHKAYMSELEYAMGLSQQSLIACPDGCGLPTLGHHVSDLARSFSYLAKTSDSDWIWSAMTKQPWFIGGDNRMDSDIMLATQGKVLAKEGADGLLGLAIKDESYPEGLGVVLKVAHGRDEQTMKLIAQKILASLGFDWQVEECNQEQVAYVSDSILP</sequence>
<evidence type="ECO:0000313" key="1">
    <source>
        <dbReference type="EMBL" id="SFD36511.1"/>
    </source>
</evidence>
<name>A0A1I1RQA9_9GAMM</name>
<protein>
    <submittedName>
        <fullName evidence="1">Asparaginase</fullName>
    </submittedName>
</protein>
<dbReference type="InterPro" id="IPR010349">
    <property type="entry name" value="Asparaginase_II"/>
</dbReference>
<dbReference type="PANTHER" id="PTHR42110:SF1">
    <property type="entry name" value="L-ASPARAGINASE, PUTATIVE (AFU_ORTHOLOGUE AFUA_3G11890)-RELATED"/>
    <property type="match status" value="1"/>
</dbReference>
<dbReference type="Proteomes" id="UP000198862">
    <property type="component" value="Unassembled WGS sequence"/>
</dbReference>
<dbReference type="RefSeq" id="WP_177208124.1">
    <property type="nucleotide sequence ID" value="NZ_FOLO01000051.1"/>
</dbReference>
<gene>
    <name evidence="1" type="ORF">SAMN02745724_04313</name>
</gene>
<dbReference type="AlphaFoldDB" id="A0A1I1RQA9"/>
<dbReference type="STRING" id="1123010.SAMN02745724_04313"/>
<dbReference type="PANTHER" id="PTHR42110">
    <property type="entry name" value="L-ASPARAGINASE, PUTATIVE (AFU_ORTHOLOGUE AFUA_3G11890)-RELATED"/>
    <property type="match status" value="1"/>
</dbReference>
<keyword evidence="2" id="KW-1185">Reference proteome</keyword>
<dbReference type="Pfam" id="PF06089">
    <property type="entry name" value="Asparaginase_II"/>
    <property type="match status" value="1"/>
</dbReference>
<dbReference type="EMBL" id="FOLO01000051">
    <property type="protein sequence ID" value="SFD36511.1"/>
    <property type="molecule type" value="Genomic_DNA"/>
</dbReference>